<proteinExistence type="inferred from homology"/>
<dbReference type="GO" id="GO:0016020">
    <property type="term" value="C:membrane"/>
    <property type="evidence" value="ECO:0007669"/>
    <property type="project" value="GOC"/>
</dbReference>
<accession>A0A6A6X2U0</accession>
<protein>
    <submittedName>
        <fullName evidence="7">Glycoside hydrolase family 30 protein</fullName>
    </submittedName>
</protein>
<keyword evidence="2 4" id="KW-0732">Signal</keyword>
<dbReference type="PANTHER" id="PTHR11069">
    <property type="entry name" value="GLUCOSYLCERAMIDASE"/>
    <property type="match status" value="1"/>
</dbReference>
<evidence type="ECO:0000313" key="8">
    <source>
        <dbReference type="Proteomes" id="UP000799757"/>
    </source>
</evidence>
<name>A0A6A6X2U0_9PLEO</name>
<dbReference type="InterPro" id="IPR017853">
    <property type="entry name" value="GH"/>
</dbReference>
<dbReference type="OrthoDB" id="2012278at2759"/>
<dbReference type="EMBL" id="MU002069">
    <property type="protein sequence ID" value="KAF2790518.1"/>
    <property type="molecule type" value="Genomic_DNA"/>
</dbReference>
<sequence>MWLLTLTQLTIFTTTLALKAGGNSTTPITKLTIDTRTRYQTIVGFGISQAFQRARQVHGNTSALSSANSQRVIDLLFSQEHGAGLTILRNGIGSSPSYALDWMKSIEPASPGSPNATPVYEWDGDDAGQVWLTKEAMKRGVAAIYADAWSVPGYMKSNGQDSNGGYICGVSGTSCASGDWRQAYANYLVQYLRFYKEREGVAVKYLGFLNEPDLNQTYASMQSSGFQAADFLKVLRSTLSASNFSDVQIVCCEATGWSDSEDLLAELKSVAGAEDMMDVFSAHGYSSHPALPLNTTKPVWQTEWADLDGRWNTAWDNLGKEGEGISWANKIQQGLTLSNMSAFFYWIGAEQAPTNSALINLQNDTISVSTRLWAFAQFSRFVKPGAVRVEAKSDVGYVRVSAFENSDGKIAIEVINNGHTDVQVEVELWGVSGLRESATPWLTNNQNDLKMLASIPTVGDHDRVVFKASVMERSMVSFVL</sequence>
<dbReference type="GO" id="GO:0004348">
    <property type="term" value="F:glucosylceramidase activity"/>
    <property type="evidence" value="ECO:0007669"/>
    <property type="project" value="InterPro"/>
</dbReference>
<dbReference type="PANTHER" id="PTHR11069:SF23">
    <property type="entry name" value="LYSOSOMAL ACID GLUCOSYLCERAMIDASE"/>
    <property type="match status" value="1"/>
</dbReference>
<feature type="signal peptide" evidence="4">
    <location>
        <begin position="1"/>
        <end position="17"/>
    </location>
</feature>
<dbReference type="Pfam" id="PF02057">
    <property type="entry name" value="Glyco_hydro_59"/>
    <property type="match status" value="1"/>
</dbReference>
<evidence type="ECO:0000313" key="7">
    <source>
        <dbReference type="EMBL" id="KAF2790518.1"/>
    </source>
</evidence>
<dbReference type="InterPro" id="IPR001139">
    <property type="entry name" value="Glyco_hydro_30"/>
</dbReference>
<gene>
    <name evidence="7" type="ORF">K505DRAFT_311257</name>
</gene>
<dbReference type="SUPFAM" id="SSF51445">
    <property type="entry name" value="(Trans)glycosidases"/>
    <property type="match status" value="1"/>
</dbReference>
<dbReference type="InterPro" id="IPR013780">
    <property type="entry name" value="Glyco_hydro_b"/>
</dbReference>
<dbReference type="SUPFAM" id="SSF51011">
    <property type="entry name" value="Glycosyl hydrolase domain"/>
    <property type="match status" value="1"/>
</dbReference>
<dbReference type="Pfam" id="PF17189">
    <property type="entry name" value="Glyco_hydro_30C"/>
    <property type="match status" value="1"/>
</dbReference>
<feature type="chain" id="PRO_5025365817" evidence="4">
    <location>
        <begin position="18"/>
        <end position="480"/>
    </location>
</feature>
<feature type="domain" description="Glycosyl hydrolase family 59 catalytic" evidence="5">
    <location>
        <begin position="69"/>
        <end position="347"/>
    </location>
</feature>
<evidence type="ECO:0000256" key="4">
    <source>
        <dbReference type="SAM" id="SignalP"/>
    </source>
</evidence>
<keyword evidence="3 7" id="KW-0378">Hydrolase</keyword>
<dbReference type="InterPro" id="IPR033452">
    <property type="entry name" value="GH30_C"/>
</dbReference>
<evidence type="ECO:0000259" key="6">
    <source>
        <dbReference type="Pfam" id="PF17189"/>
    </source>
</evidence>
<dbReference type="Proteomes" id="UP000799757">
    <property type="component" value="Unassembled WGS sequence"/>
</dbReference>
<dbReference type="AlphaFoldDB" id="A0A6A6X2U0"/>
<evidence type="ECO:0000259" key="5">
    <source>
        <dbReference type="Pfam" id="PF02057"/>
    </source>
</evidence>
<reference evidence="7" key="1">
    <citation type="journal article" date="2020" name="Stud. Mycol.">
        <title>101 Dothideomycetes genomes: a test case for predicting lifestyles and emergence of pathogens.</title>
        <authorList>
            <person name="Haridas S."/>
            <person name="Albert R."/>
            <person name="Binder M."/>
            <person name="Bloem J."/>
            <person name="Labutti K."/>
            <person name="Salamov A."/>
            <person name="Andreopoulos B."/>
            <person name="Baker S."/>
            <person name="Barry K."/>
            <person name="Bills G."/>
            <person name="Bluhm B."/>
            <person name="Cannon C."/>
            <person name="Castanera R."/>
            <person name="Culley D."/>
            <person name="Daum C."/>
            <person name="Ezra D."/>
            <person name="Gonzalez J."/>
            <person name="Henrissat B."/>
            <person name="Kuo A."/>
            <person name="Liang C."/>
            <person name="Lipzen A."/>
            <person name="Lutzoni F."/>
            <person name="Magnuson J."/>
            <person name="Mondo S."/>
            <person name="Nolan M."/>
            <person name="Ohm R."/>
            <person name="Pangilinan J."/>
            <person name="Park H.-J."/>
            <person name="Ramirez L."/>
            <person name="Alfaro M."/>
            <person name="Sun H."/>
            <person name="Tritt A."/>
            <person name="Yoshinaga Y."/>
            <person name="Zwiers L.-H."/>
            <person name="Turgeon B."/>
            <person name="Goodwin S."/>
            <person name="Spatafora J."/>
            <person name="Crous P."/>
            <person name="Grigoriev I."/>
        </authorList>
    </citation>
    <scope>NUCLEOTIDE SEQUENCE</scope>
    <source>
        <strain evidence="7">CBS 109.77</strain>
    </source>
</reference>
<evidence type="ECO:0000256" key="1">
    <source>
        <dbReference type="ARBA" id="ARBA00005382"/>
    </source>
</evidence>
<evidence type="ECO:0000256" key="2">
    <source>
        <dbReference type="ARBA" id="ARBA00022729"/>
    </source>
</evidence>
<dbReference type="Gene3D" id="3.20.20.80">
    <property type="entry name" value="Glycosidases"/>
    <property type="match status" value="1"/>
</dbReference>
<dbReference type="Gene3D" id="2.60.40.1180">
    <property type="entry name" value="Golgi alpha-mannosidase II"/>
    <property type="match status" value="1"/>
</dbReference>
<dbReference type="GO" id="GO:0006680">
    <property type="term" value="P:glucosylceramide catabolic process"/>
    <property type="evidence" value="ECO:0007669"/>
    <property type="project" value="TreeGrafter"/>
</dbReference>
<dbReference type="InterPro" id="IPR049161">
    <property type="entry name" value="GH59_cat"/>
</dbReference>
<feature type="domain" description="Glycosyl hydrolase family 30 beta sandwich" evidence="6">
    <location>
        <begin position="385"/>
        <end position="476"/>
    </location>
</feature>
<organism evidence="7 8">
    <name type="scientific">Melanomma pulvis-pyrius CBS 109.77</name>
    <dbReference type="NCBI Taxonomy" id="1314802"/>
    <lineage>
        <taxon>Eukaryota</taxon>
        <taxon>Fungi</taxon>
        <taxon>Dikarya</taxon>
        <taxon>Ascomycota</taxon>
        <taxon>Pezizomycotina</taxon>
        <taxon>Dothideomycetes</taxon>
        <taxon>Pleosporomycetidae</taxon>
        <taxon>Pleosporales</taxon>
        <taxon>Melanommataceae</taxon>
        <taxon>Melanomma</taxon>
    </lineage>
</organism>
<evidence type="ECO:0000256" key="3">
    <source>
        <dbReference type="ARBA" id="ARBA00022801"/>
    </source>
</evidence>
<keyword evidence="8" id="KW-1185">Reference proteome</keyword>
<comment type="similarity">
    <text evidence="1">Belongs to the glycosyl hydrolase 30 family.</text>
</comment>